<organism evidence="1 2">
    <name type="scientific">Bacillus wiedmannii</name>
    <dbReference type="NCBI Taxonomy" id="1890302"/>
    <lineage>
        <taxon>Bacteria</taxon>
        <taxon>Bacillati</taxon>
        <taxon>Bacillota</taxon>
        <taxon>Bacilli</taxon>
        <taxon>Bacillales</taxon>
        <taxon>Bacillaceae</taxon>
        <taxon>Bacillus</taxon>
        <taxon>Bacillus cereus group</taxon>
    </lineage>
</organism>
<dbReference type="SUPFAM" id="SSF55909">
    <property type="entry name" value="Pentein"/>
    <property type="match status" value="1"/>
</dbReference>
<evidence type="ECO:0000313" key="1">
    <source>
        <dbReference type="EMBL" id="PEM56916.1"/>
    </source>
</evidence>
<sequence>MSILKSYCSSEYSTLKKVVLCEPLYMNISSGINKTQKYFINLGFNVNLAREQYSKFIDILKENRIHTLMLPPEVRFPEQVFTRDIGFTVGETVFISNMKNEVRKGEEQIFKKILLEKDITYIDCINSHIEGGDVIIDQDIVYIGVSNRTLFNSVIKLQQLLTHYEIIPVPFSKDFLHLDCVFNIISQEEALIYPHAFSNSTLNMLSDRYNLIEVSKKEQFTLATNVLSLGNEKIISLPSNTKTNNELRRRGYEVIEIDFGEIIKSGGSFRCCTLPLQRE</sequence>
<reference evidence="1 2" key="1">
    <citation type="submission" date="2017-09" db="EMBL/GenBank/DDBJ databases">
        <title>Large-scale bioinformatics analysis of Bacillus genomes uncovers conserved roles of natural products in bacterial physiology.</title>
        <authorList>
            <consortium name="Agbiome Team Llc"/>
            <person name="Bleich R.M."/>
            <person name="Grubbs K.J."/>
            <person name="Santa Maria K.C."/>
            <person name="Allen S.E."/>
            <person name="Farag S."/>
            <person name="Shank E.A."/>
            <person name="Bowers A."/>
        </authorList>
    </citation>
    <scope>NUCLEOTIDE SEQUENCE [LARGE SCALE GENOMIC DNA]</scope>
    <source>
        <strain evidence="1 2">AFS010764</strain>
    </source>
</reference>
<gene>
    <name evidence="1" type="ORF">CN611_09810</name>
</gene>
<protein>
    <recommendedName>
        <fullName evidence="3">N-Dimethylarginine dimethylaminohydrolase</fullName>
    </recommendedName>
</protein>
<accession>A0A1A9PPC1</accession>
<dbReference type="EMBL" id="NUDL01000026">
    <property type="protein sequence ID" value="PEM56916.1"/>
    <property type="molecule type" value="Genomic_DNA"/>
</dbReference>
<dbReference type="Proteomes" id="UP000220621">
    <property type="component" value="Unassembled WGS sequence"/>
</dbReference>
<dbReference type="GO" id="GO:0019546">
    <property type="term" value="P:L-arginine deiminase pathway"/>
    <property type="evidence" value="ECO:0007669"/>
    <property type="project" value="TreeGrafter"/>
</dbReference>
<dbReference type="Pfam" id="PF19420">
    <property type="entry name" value="DDAH_eukar"/>
    <property type="match status" value="1"/>
</dbReference>
<dbReference type="RefSeq" id="WP_064476387.1">
    <property type="nucleotide sequence ID" value="NZ_CP015257.1"/>
</dbReference>
<dbReference type="GO" id="GO:0016990">
    <property type="term" value="F:arginine deiminase activity"/>
    <property type="evidence" value="ECO:0007669"/>
    <property type="project" value="TreeGrafter"/>
</dbReference>
<dbReference type="PANTHER" id="PTHR47271:SF2">
    <property type="entry name" value="ARGININE DEIMINASE"/>
    <property type="match status" value="1"/>
</dbReference>
<dbReference type="PANTHER" id="PTHR47271">
    <property type="entry name" value="ARGININE DEIMINASE"/>
    <property type="match status" value="1"/>
</dbReference>
<evidence type="ECO:0008006" key="3">
    <source>
        <dbReference type="Google" id="ProtNLM"/>
    </source>
</evidence>
<dbReference type="Gene3D" id="3.75.10.10">
    <property type="entry name" value="L-arginine/glycine Amidinotransferase, Chain A"/>
    <property type="match status" value="1"/>
</dbReference>
<name>A0A1A9PPC1_9BACI</name>
<evidence type="ECO:0000313" key="2">
    <source>
        <dbReference type="Proteomes" id="UP000220621"/>
    </source>
</evidence>
<dbReference type="AlphaFoldDB" id="A0A1A9PPC1"/>
<comment type="caution">
    <text evidence="1">The sequence shown here is derived from an EMBL/GenBank/DDBJ whole genome shotgun (WGS) entry which is preliminary data.</text>
</comment>
<proteinExistence type="predicted"/>